<dbReference type="PANTHER" id="PTHR11177:SF403">
    <property type="entry name" value="CHITINASE 2-RELATED"/>
    <property type="match status" value="1"/>
</dbReference>
<evidence type="ECO:0000256" key="5">
    <source>
        <dbReference type="SAM" id="SignalP"/>
    </source>
</evidence>
<sequence length="510" mass="57547">MEKLFCVLVIVAGLVSVLEGQMSGGGPTHGKVVVCYVATWAVYRPGDGKFDLSNLEPSLCTHLVYSFAGLDTTHSIKSLDPWQDLEKDYGKAGYKRLVSLKQRYPHLKVTIAIGGWNEGSEKYSKMASTPATRAKFIESVMYFLNTHNFDGLDLDWEYPTKRGGNPEDKANYVALVKELKEAFEPRGYIITAALGAGKETMDSAYDLAKLSRHLDLIHMMCYDYHGTWDRMVGANAPLRGTSEEDVLSVEYTIKYLLAHGVSPYKMVLGVPMYGRNFVLTSPGVQNIQFGLTPTKDVGFAGPWTRENGFLGYNEICVEIANKSSKWTYHWEEQTSTPYLRDGERVIVYDDSRSIAAKVKMAIDYGLGGLMVWSIDTDDFRGSCGPENDTYIDFIQRYNDIVESPVLQEALKNLNLPDANRRENLGRRTAYVVSNNKLQLRLPESEYSNYPLMRTINEATTMALEEKKILDEMDRVMKDNEIEPEVDDKGSSHRMFANFVCVFVCILLAFY</sequence>
<name>A0A8J9Y302_9NEOP</name>
<dbReference type="InterPro" id="IPR029070">
    <property type="entry name" value="Chitinase_insertion_sf"/>
</dbReference>
<dbReference type="Pfam" id="PF00704">
    <property type="entry name" value="Glyco_hydro_18"/>
    <property type="match status" value="1"/>
</dbReference>
<dbReference type="GO" id="GO:0005975">
    <property type="term" value="P:carbohydrate metabolic process"/>
    <property type="evidence" value="ECO:0007669"/>
    <property type="project" value="InterPro"/>
</dbReference>
<dbReference type="Gene3D" id="3.20.20.80">
    <property type="entry name" value="Glycosidases"/>
    <property type="match status" value="1"/>
</dbReference>
<dbReference type="SMART" id="SM00636">
    <property type="entry name" value="Glyco_18"/>
    <property type="match status" value="1"/>
</dbReference>
<feature type="domain" description="Chitinase II/V-like catalytic" evidence="6">
    <location>
        <begin position="31"/>
        <end position="377"/>
    </location>
</feature>
<dbReference type="InterPro" id="IPR001579">
    <property type="entry name" value="Glyco_hydro_18_chit_AS"/>
</dbReference>
<keyword evidence="2 3" id="KW-0326">Glycosidase</keyword>
<protein>
    <recommendedName>
        <fullName evidence="6">Chitinase II/V-like catalytic domain-containing protein</fullName>
    </recommendedName>
</protein>
<evidence type="ECO:0000256" key="3">
    <source>
        <dbReference type="RuleBase" id="RU000489"/>
    </source>
</evidence>
<accession>A0A8J9Y302</accession>
<gene>
    <name evidence="7" type="ORF">BINO364_LOCUS3623</name>
</gene>
<evidence type="ECO:0000313" key="8">
    <source>
        <dbReference type="Proteomes" id="UP000838878"/>
    </source>
</evidence>
<evidence type="ECO:0000256" key="2">
    <source>
        <dbReference type="ARBA" id="ARBA00023295"/>
    </source>
</evidence>
<dbReference type="Gene3D" id="3.10.50.10">
    <property type="match status" value="1"/>
</dbReference>
<dbReference type="FunFam" id="3.20.20.80:FF:000097">
    <property type="entry name" value="Probable chitinase 2"/>
    <property type="match status" value="1"/>
</dbReference>
<feature type="chain" id="PRO_5035482235" description="Chitinase II/V-like catalytic domain-containing protein" evidence="5">
    <location>
        <begin position="21"/>
        <end position="510"/>
    </location>
</feature>
<dbReference type="Proteomes" id="UP000838878">
    <property type="component" value="Chromosome 11"/>
</dbReference>
<keyword evidence="5" id="KW-0732">Signal</keyword>
<dbReference type="InterPro" id="IPR050314">
    <property type="entry name" value="Glycosyl_Hydrlase_18"/>
</dbReference>
<dbReference type="AlphaFoldDB" id="A0A8J9Y302"/>
<dbReference type="PANTHER" id="PTHR11177">
    <property type="entry name" value="CHITINASE"/>
    <property type="match status" value="1"/>
</dbReference>
<dbReference type="SUPFAM" id="SSF51445">
    <property type="entry name" value="(Trans)glycosidases"/>
    <property type="match status" value="1"/>
</dbReference>
<dbReference type="EMBL" id="OV170231">
    <property type="protein sequence ID" value="CAH0716964.1"/>
    <property type="molecule type" value="Genomic_DNA"/>
</dbReference>
<keyword evidence="1 3" id="KW-0378">Hydrolase</keyword>
<evidence type="ECO:0000313" key="7">
    <source>
        <dbReference type="EMBL" id="CAH0716964.1"/>
    </source>
</evidence>
<dbReference type="PROSITE" id="PS01095">
    <property type="entry name" value="GH18_1"/>
    <property type="match status" value="1"/>
</dbReference>
<evidence type="ECO:0000256" key="4">
    <source>
        <dbReference type="RuleBase" id="RU004453"/>
    </source>
</evidence>
<dbReference type="GO" id="GO:0008061">
    <property type="term" value="F:chitin binding"/>
    <property type="evidence" value="ECO:0007669"/>
    <property type="project" value="InterPro"/>
</dbReference>
<dbReference type="OrthoDB" id="73875at2759"/>
<dbReference type="GO" id="GO:0006032">
    <property type="term" value="P:chitin catabolic process"/>
    <property type="evidence" value="ECO:0007669"/>
    <property type="project" value="TreeGrafter"/>
</dbReference>
<dbReference type="InterPro" id="IPR011583">
    <property type="entry name" value="Chitinase_II/V-like_cat"/>
</dbReference>
<organism evidence="7 8">
    <name type="scientific">Brenthis ino</name>
    <name type="common">lesser marbled fritillary</name>
    <dbReference type="NCBI Taxonomy" id="405034"/>
    <lineage>
        <taxon>Eukaryota</taxon>
        <taxon>Metazoa</taxon>
        <taxon>Ecdysozoa</taxon>
        <taxon>Arthropoda</taxon>
        <taxon>Hexapoda</taxon>
        <taxon>Insecta</taxon>
        <taxon>Pterygota</taxon>
        <taxon>Neoptera</taxon>
        <taxon>Endopterygota</taxon>
        <taxon>Lepidoptera</taxon>
        <taxon>Glossata</taxon>
        <taxon>Ditrysia</taxon>
        <taxon>Papilionoidea</taxon>
        <taxon>Nymphalidae</taxon>
        <taxon>Heliconiinae</taxon>
        <taxon>Argynnini</taxon>
        <taxon>Brenthis</taxon>
    </lineage>
</organism>
<evidence type="ECO:0000259" key="6">
    <source>
        <dbReference type="SMART" id="SM00636"/>
    </source>
</evidence>
<dbReference type="SUPFAM" id="SSF54556">
    <property type="entry name" value="Chitinase insertion domain"/>
    <property type="match status" value="1"/>
</dbReference>
<evidence type="ECO:0000256" key="1">
    <source>
        <dbReference type="ARBA" id="ARBA00022801"/>
    </source>
</evidence>
<dbReference type="GO" id="GO:0004568">
    <property type="term" value="F:chitinase activity"/>
    <property type="evidence" value="ECO:0007669"/>
    <property type="project" value="TreeGrafter"/>
</dbReference>
<comment type="similarity">
    <text evidence="4">Belongs to the glycosyl hydrolase 18 family.</text>
</comment>
<feature type="signal peptide" evidence="5">
    <location>
        <begin position="1"/>
        <end position="20"/>
    </location>
</feature>
<dbReference type="InterPro" id="IPR017853">
    <property type="entry name" value="GH"/>
</dbReference>
<dbReference type="CDD" id="cd02872">
    <property type="entry name" value="GH18_chitolectin_chitotriosidase"/>
    <property type="match status" value="1"/>
</dbReference>
<proteinExistence type="inferred from homology"/>
<dbReference type="InterPro" id="IPR001223">
    <property type="entry name" value="Glyco_hydro18_cat"/>
</dbReference>
<reference evidence="7" key="1">
    <citation type="submission" date="2021-12" db="EMBL/GenBank/DDBJ databases">
        <authorList>
            <person name="Martin H S."/>
        </authorList>
    </citation>
    <scope>NUCLEOTIDE SEQUENCE</scope>
</reference>
<keyword evidence="8" id="KW-1185">Reference proteome</keyword>
<dbReference type="GO" id="GO:0005576">
    <property type="term" value="C:extracellular region"/>
    <property type="evidence" value="ECO:0007669"/>
    <property type="project" value="TreeGrafter"/>
</dbReference>
<feature type="non-terminal residue" evidence="7">
    <location>
        <position position="510"/>
    </location>
</feature>